<accession>A0A4U8TBP1</accession>
<evidence type="ECO:0000313" key="3">
    <source>
        <dbReference type="Proteomes" id="UP000029733"/>
    </source>
</evidence>
<evidence type="ECO:0000313" key="2">
    <source>
        <dbReference type="EMBL" id="TLD97329.1"/>
    </source>
</evidence>
<dbReference type="Proteomes" id="UP000029733">
    <property type="component" value="Unassembled WGS sequence"/>
</dbReference>
<dbReference type="Pfam" id="PF00149">
    <property type="entry name" value="Metallophos"/>
    <property type="match status" value="1"/>
</dbReference>
<dbReference type="AlphaFoldDB" id="A0A4U8TBP1"/>
<proteinExistence type="predicted"/>
<sequence length="278" mass="32840">MKAQKATRFYIFGDTHGRTDIGKVFTPALLKKYRRNDYIVVCGDFGVIWCDEIDEREHAIMEKIKKLPCPLLFVDGNHENFNRFEKLPQVKKFNATAGEYIKNKSYHLKRGEIYEIAGKRFFTMGGALSIDKYRRTLNQSWWPQEAISDEELALGLKNIYNCAENIDYVITHTIPEILLHELFRHMNIHHKIHDENPKKLTQIFNALQEKKHDVKAWFFGHWHDDLKLSVPYLDRELTFYLSYNNVRILDIETGAITNQATDSYEYKMLEKYRLLGLT</sequence>
<organism evidence="2 3">
    <name type="scientific">Helicobacter jaachi</name>
    <dbReference type="NCBI Taxonomy" id="1677920"/>
    <lineage>
        <taxon>Bacteria</taxon>
        <taxon>Pseudomonadati</taxon>
        <taxon>Campylobacterota</taxon>
        <taxon>Epsilonproteobacteria</taxon>
        <taxon>Campylobacterales</taxon>
        <taxon>Helicobacteraceae</taxon>
        <taxon>Helicobacter</taxon>
    </lineage>
</organism>
<dbReference type="InterPro" id="IPR029052">
    <property type="entry name" value="Metallo-depent_PP-like"/>
</dbReference>
<dbReference type="EMBL" id="JRPR02000001">
    <property type="protein sequence ID" value="TLD97329.1"/>
    <property type="molecule type" value="Genomic_DNA"/>
</dbReference>
<dbReference type="SUPFAM" id="SSF56300">
    <property type="entry name" value="Metallo-dependent phosphatases"/>
    <property type="match status" value="1"/>
</dbReference>
<dbReference type="OrthoDB" id="5380150at2"/>
<dbReference type="GO" id="GO:0016787">
    <property type="term" value="F:hydrolase activity"/>
    <property type="evidence" value="ECO:0007669"/>
    <property type="project" value="InterPro"/>
</dbReference>
<evidence type="ECO:0000259" key="1">
    <source>
        <dbReference type="Pfam" id="PF00149"/>
    </source>
</evidence>
<dbReference type="RefSeq" id="WP_069723508.1">
    <property type="nucleotide sequence ID" value="NZ_JRPR02000001.1"/>
</dbReference>
<keyword evidence="3" id="KW-1185">Reference proteome</keyword>
<gene>
    <name evidence="2" type="ORF">LS71_000805</name>
</gene>
<name>A0A4U8TBP1_9HELI</name>
<protein>
    <submittedName>
        <fullName evidence="2">Metallophosphatase family protein</fullName>
    </submittedName>
</protein>
<comment type="caution">
    <text evidence="2">The sequence shown here is derived from an EMBL/GenBank/DDBJ whole genome shotgun (WGS) entry which is preliminary data.</text>
</comment>
<dbReference type="InterPro" id="IPR004843">
    <property type="entry name" value="Calcineurin-like_PHP"/>
</dbReference>
<reference evidence="2 3" key="1">
    <citation type="journal article" date="2014" name="Genome Announc.">
        <title>Draft genome sequences of eight enterohepatic helicobacter species isolated from both laboratory and wild rodents.</title>
        <authorList>
            <person name="Sheh A."/>
            <person name="Shen Z."/>
            <person name="Fox J.G."/>
        </authorList>
    </citation>
    <scope>NUCLEOTIDE SEQUENCE [LARGE SCALE GENOMIC DNA]</scope>
    <source>
        <strain evidence="2 3">MIT 09-6949</strain>
    </source>
</reference>
<feature type="domain" description="Calcineurin-like phosphoesterase" evidence="1">
    <location>
        <begin position="8"/>
        <end position="224"/>
    </location>
</feature>
<dbReference type="CDD" id="cd00838">
    <property type="entry name" value="MPP_superfamily"/>
    <property type="match status" value="1"/>
</dbReference>
<dbReference type="Gene3D" id="3.60.21.10">
    <property type="match status" value="1"/>
</dbReference>